<proteinExistence type="predicted"/>
<name>A0A375A9J9_9GAMM</name>
<sequence length="62" mass="7050">MKELVSKGFIAETTVQNSYFINPDYIFNGDRLSFVKSYIFTGSKQKEIRGKGNAIEGLKQQN</sequence>
<accession>A0A375A9J9</accession>
<organism evidence="1 2">
    <name type="scientific">Dickeya aquatica</name>
    <dbReference type="NCBI Taxonomy" id="1401087"/>
    <lineage>
        <taxon>Bacteria</taxon>
        <taxon>Pseudomonadati</taxon>
        <taxon>Pseudomonadota</taxon>
        <taxon>Gammaproteobacteria</taxon>
        <taxon>Enterobacterales</taxon>
        <taxon>Pectobacteriaceae</taxon>
        <taxon>Dickeya</taxon>
    </lineage>
</organism>
<dbReference type="Proteomes" id="UP000294820">
    <property type="component" value="Chromosome 1"/>
</dbReference>
<evidence type="ECO:0000313" key="2">
    <source>
        <dbReference type="Proteomes" id="UP000294820"/>
    </source>
</evidence>
<dbReference type="EMBL" id="LT615367">
    <property type="protein sequence ID" value="SLM62774.1"/>
    <property type="molecule type" value="Genomic_DNA"/>
</dbReference>
<evidence type="ECO:0000313" key="1">
    <source>
        <dbReference type="EMBL" id="SLM62774.1"/>
    </source>
</evidence>
<gene>
    <name evidence="1" type="ORF">DAQ1742_01837</name>
</gene>
<reference evidence="1 2" key="1">
    <citation type="submission" date="2016-09" db="EMBL/GenBank/DDBJ databases">
        <authorList>
            <person name="Reverchon S."/>
            <person name="Nasser W."/>
            <person name="Leonard S."/>
            <person name="Brochier C."/>
            <person name="Duprey A."/>
        </authorList>
    </citation>
    <scope>NUCLEOTIDE SEQUENCE [LARGE SCALE GENOMIC DNA]</scope>
    <source>
        <strain evidence="1 2">174/2</strain>
    </source>
</reference>
<dbReference type="KEGG" id="daq:DAQ1742_01837"/>
<dbReference type="AlphaFoldDB" id="A0A375A9J9"/>
<keyword evidence="2" id="KW-1185">Reference proteome</keyword>
<protein>
    <submittedName>
        <fullName evidence="1">Uncharacterized protein</fullName>
    </submittedName>
</protein>